<feature type="transmembrane region" description="Helical" evidence="2">
    <location>
        <begin position="136"/>
        <end position="154"/>
    </location>
</feature>
<evidence type="ECO:0000256" key="1">
    <source>
        <dbReference type="ARBA" id="ARBA00007362"/>
    </source>
</evidence>
<comment type="caution">
    <text evidence="4">The sequence shown here is derived from an EMBL/GenBank/DDBJ whole genome shotgun (WGS) entry which is preliminary data.</text>
</comment>
<dbReference type="PANTHER" id="PTHR22911">
    <property type="entry name" value="ACYL-MALONYL CONDENSING ENZYME-RELATED"/>
    <property type="match status" value="1"/>
</dbReference>
<evidence type="ECO:0000313" key="4">
    <source>
        <dbReference type="EMBL" id="NHN54551.1"/>
    </source>
</evidence>
<feature type="transmembrane region" description="Helical" evidence="2">
    <location>
        <begin position="109"/>
        <end position="129"/>
    </location>
</feature>
<keyword evidence="2" id="KW-1133">Transmembrane helix</keyword>
<keyword evidence="5" id="KW-1185">Reference proteome</keyword>
<dbReference type="GO" id="GO:0016020">
    <property type="term" value="C:membrane"/>
    <property type="evidence" value="ECO:0007669"/>
    <property type="project" value="InterPro"/>
</dbReference>
<accession>A0A967B4M9</accession>
<organism evidence="4 5">
    <name type="scientific">Metallococcus carri</name>
    <dbReference type="NCBI Taxonomy" id="1656884"/>
    <lineage>
        <taxon>Bacteria</taxon>
        <taxon>Bacillati</taxon>
        <taxon>Actinomycetota</taxon>
        <taxon>Actinomycetes</taxon>
        <taxon>Micrococcales</taxon>
        <taxon>Dermacoccaceae</taxon>
        <taxon>Metallococcus</taxon>
    </lineage>
</organism>
<feature type="transmembrane region" description="Helical" evidence="2">
    <location>
        <begin position="52"/>
        <end position="71"/>
    </location>
</feature>
<evidence type="ECO:0000259" key="3">
    <source>
        <dbReference type="Pfam" id="PF00892"/>
    </source>
</evidence>
<feature type="domain" description="EamA" evidence="3">
    <location>
        <begin position="19"/>
        <end position="154"/>
    </location>
</feature>
<gene>
    <name evidence="4" type="ORF">G9U51_01995</name>
</gene>
<name>A0A967B4M9_9MICO</name>
<dbReference type="PANTHER" id="PTHR22911:SF79">
    <property type="entry name" value="MOBA-LIKE NTP TRANSFERASE DOMAIN-CONTAINING PROTEIN"/>
    <property type="match status" value="1"/>
</dbReference>
<feature type="transmembrane region" description="Helical" evidence="2">
    <location>
        <begin position="190"/>
        <end position="214"/>
    </location>
</feature>
<dbReference type="AlphaFoldDB" id="A0A967B4M9"/>
<dbReference type="SUPFAM" id="SSF103481">
    <property type="entry name" value="Multidrug resistance efflux transporter EmrE"/>
    <property type="match status" value="2"/>
</dbReference>
<feature type="transmembrane region" description="Helical" evidence="2">
    <location>
        <begin position="234"/>
        <end position="252"/>
    </location>
</feature>
<evidence type="ECO:0000256" key="2">
    <source>
        <dbReference type="SAM" id="Phobius"/>
    </source>
</evidence>
<feature type="transmembrane region" description="Helical" evidence="2">
    <location>
        <begin position="264"/>
        <end position="284"/>
    </location>
</feature>
<protein>
    <submittedName>
        <fullName evidence="4">DMT family transporter</fullName>
    </submittedName>
</protein>
<keyword evidence="2" id="KW-0812">Transmembrane</keyword>
<feature type="transmembrane region" description="Helical" evidence="2">
    <location>
        <begin position="83"/>
        <end position="103"/>
    </location>
</feature>
<dbReference type="RefSeq" id="WP_166192306.1">
    <property type="nucleotide sequence ID" value="NZ_JAAOIV010000001.1"/>
</dbReference>
<feature type="domain" description="EamA" evidence="3">
    <location>
        <begin position="165"/>
        <end position="306"/>
    </location>
</feature>
<feature type="transmembrane region" description="Helical" evidence="2">
    <location>
        <begin position="290"/>
        <end position="309"/>
    </location>
</feature>
<dbReference type="EMBL" id="JAAOIV010000001">
    <property type="protein sequence ID" value="NHN54551.1"/>
    <property type="molecule type" value="Genomic_DNA"/>
</dbReference>
<dbReference type="Proteomes" id="UP000744769">
    <property type="component" value="Unassembled WGS sequence"/>
</dbReference>
<dbReference type="Pfam" id="PF00892">
    <property type="entry name" value="EamA"/>
    <property type="match status" value="2"/>
</dbReference>
<evidence type="ECO:0000313" key="5">
    <source>
        <dbReference type="Proteomes" id="UP000744769"/>
    </source>
</evidence>
<dbReference type="InterPro" id="IPR000620">
    <property type="entry name" value="EamA_dom"/>
</dbReference>
<sequence length="322" mass="32987">MAVMTHDEVMTPARSATATGLGFALASAASFGMSGSIGRGLLDAGWSPAAAVLVRITVAAIVVLPAALISLRGRWGLLRREAGVLLAYGAVAVAGCQLAYFSAVQHMPVAVALLVEYTSPVAVVLWLWLRHGERPARATVLGAGVAALGLVLVLDLLSGASLSVIGMAWALFAMVGAAVYFVLSARDSQLPPIVLAGGGLVVGAIVLGAAGLVGIVPLRGSTTSVRYAVGSFPWWLPLLALGVITAAIAYVTGIAASRRLGSRLASFVALLEVVFSLMFAAILLHELPGLWQLVGGALILAGVVVVKLGEPRLEEPIVHEPV</sequence>
<reference evidence="4" key="1">
    <citation type="submission" date="2020-03" db="EMBL/GenBank/DDBJ databases">
        <title>Draft sequencing of Calidifontibacter sp. DB0510.</title>
        <authorList>
            <person name="Kim D.-U."/>
        </authorList>
    </citation>
    <scope>NUCLEOTIDE SEQUENCE</scope>
    <source>
        <strain evidence="4">DB0510</strain>
    </source>
</reference>
<proteinExistence type="inferred from homology"/>
<dbReference type="InterPro" id="IPR037185">
    <property type="entry name" value="EmrE-like"/>
</dbReference>
<feature type="transmembrane region" description="Helical" evidence="2">
    <location>
        <begin position="160"/>
        <end position="183"/>
    </location>
</feature>
<keyword evidence="2" id="KW-0472">Membrane</keyword>
<comment type="similarity">
    <text evidence="1">Belongs to the EamA transporter family.</text>
</comment>